<keyword evidence="2" id="KW-1185">Reference proteome</keyword>
<protein>
    <recommendedName>
        <fullName evidence="3">Lipoprotein</fullName>
    </recommendedName>
</protein>
<proteinExistence type="predicted"/>
<evidence type="ECO:0000313" key="2">
    <source>
        <dbReference type="Proteomes" id="UP001611383"/>
    </source>
</evidence>
<dbReference type="EMBL" id="CP043494">
    <property type="protein sequence ID" value="WNG50478.1"/>
    <property type="molecule type" value="Genomic_DNA"/>
</dbReference>
<evidence type="ECO:0000313" key="1">
    <source>
        <dbReference type="EMBL" id="WNG50478.1"/>
    </source>
</evidence>
<evidence type="ECO:0008006" key="3">
    <source>
        <dbReference type="Google" id="ProtNLM"/>
    </source>
</evidence>
<name>A0ABY9X525_9BACT</name>
<dbReference type="RefSeq" id="WP_395809597.1">
    <property type="nucleotide sequence ID" value="NZ_CP043494.1"/>
</dbReference>
<organism evidence="1 2">
    <name type="scientific">Archangium minus</name>
    <dbReference type="NCBI Taxonomy" id="83450"/>
    <lineage>
        <taxon>Bacteria</taxon>
        <taxon>Pseudomonadati</taxon>
        <taxon>Myxococcota</taxon>
        <taxon>Myxococcia</taxon>
        <taxon>Myxococcales</taxon>
        <taxon>Cystobacterineae</taxon>
        <taxon>Archangiaceae</taxon>
        <taxon>Archangium</taxon>
    </lineage>
</organism>
<sequence>MKRFWMYGVVPFLLAGCGLQEEAESHTAVSEERALAQTPLIPKLFSYETTSGATAYAVELPQGEGRASRLARLNGCTEANARRLFRIYADPITLLRDSPWQDQLNDPSTLVLSCPDTTASGARVFVESLTLGSSYLEYSQGSGTDAGQPSSFLVIPNRCGELIFHFQVPQRAAQQETSREPPPATGERIYLSCKRDRPVEYSGWELNTAYTRSLDRYVYVLTRGASTVLLDAVDGLTVTDLQWDEAKRVEVQDRLRALFMIPDSVPSGWTGELKYQDVAGRPLFDFCVDHCGTDFKPAHKKVVDGAISCLQGELGAGESCTYATPFTYEERQQLDGTIRRDAQLSTGALVFPACGGATETWQKHLGFTHGTSTAASWLGAMKAAYGTGTPPSSSSPALALPCIQEQTTCRIDLSQLILDEIDLSKLELSSELERAIRTRQCPSGPEALEVVIGPGAVLRDTPFRVDASTLPSSLKTLRIGGEAGARSVLLVAEPRCGTGAGVCTAAVPAIQVEGDLEVELRYLDMRPIPPTTPVASRPALARVAVRARGGTGQKLMLRLRDADIGDATRAYPFYAGVDIAGGSLALYNSDVLAFTSAVEAEQGTVSIVSWPQTGQLKLVSLAHANPSSGILIDLDGRSLSGTVDRFRALTLKPGTQTFIGGATLQGPVGILWSGIPQPGGEDALWSKRTTFSKGLPSTSTLFRTEATMLRVRSAGRLVFDAASVSNFAYVVRCPAQASGEQALVQFVVPQPMTDIRYPKASPGACQLEAPWMGTP</sequence>
<gene>
    <name evidence="1" type="ORF">F0U60_44870</name>
</gene>
<reference evidence="1 2" key="1">
    <citation type="submission" date="2019-08" db="EMBL/GenBank/DDBJ databases">
        <title>Archangium and Cystobacter genomes.</title>
        <authorList>
            <person name="Chen I.-C.K."/>
            <person name="Wielgoss S."/>
        </authorList>
    </citation>
    <scope>NUCLEOTIDE SEQUENCE [LARGE SCALE GENOMIC DNA]</scope>
    <source>
        <strain evidence="1 2">Cbm 6</strain>
    </source>
</reference>
<accession>A0ABY9X525</accession>
<dbReference type="Proteomes" id="UP001611383">
    <property type="component" value="Chromosome"/>
</dbReference>